<evidence type="ECO:0000313" key="1">
    <source>
        <dbReference type="EMBL" id="SVB28158.1"/>
    </source>
</evidence>
<feature type="non-terminal residue" evidence="1">
    <location>
        <position position="1"/>
    </location>
</feature>
<reference evidence="1" key="1">
    <citation type="submission" date="2018-05" db="EMBL/GenBank/DDBJ databases">
        <authorList>
            <person name="Lanie J.A."/>
            <person name="Ng W.-L."/>
            <person name="Kazmierczak K.M."/>
            <person name="Andrzejewski T.M."/>
            <person name="Davidsen T.M."/>
            <person name="Wayne K.J."/>
            <person name="Tettelin H."/>
            <person name="Glass J.I."/>
            <person name="Rusch D."/>
            <person name="Podicherti R."/>
            <person name="Tsui H.-C.T."/>
            <person name="Winkler M.E."/>
        </authorList>
    </citation>
    <scope>NUCLEOTIDE SEQUENCE</scope>
</reference>
<evidence type="ECO:0008006" key="2">
    <source>
        <dbReference type="Google" id="ProtNLM"/>
    </source>
</evidence>
<gene>
    <name evidence="1" type="ORF">METZ01_LOCUS181012</name>
</gene>
<name>A0A382CPM2_9ZZZZ</name>
<organism evidence="1">
    <name type="scientific">marine metagenome</name>
    <dbReference type="NCBI Taxonomy" id="408172"/>
    <lineage>
        <taxon>unclassified sequences</taxon>
        <taxon>metagenomes</taxon>
        <taxon>ecological metagenomes</taxon>
    </lineage>
</organism>
<dbReference type="AlphaFoldDB" id="A0A382CPM2"/>
<dbReference type="Gene3D" id="3.40.50.11440">
    <property type="match status" value="1"/>
</dbReference>
<proteinExistence type="predicted"/>
<accession>A0A382CPM2</accession>
<sequence>VREDLQFNIAGGLGFELPQMARVRQLFEHHGVDDVAKAVTDELARPEIMAKVKPGAKIAVGVGSRGVANIDVAVRALIGSLKAQGADPFVFPAMGSHAGGTADAQAALLAGYGVTESAVGAPVRATMDTVLVTELDDGTAIHMDRFAHEADGVVLINRVKPHTSFRGPVESGVIKMMIIGMGKINGATAIHGGHPMENFGEVLPRAAGALMEHIPFLFGVGMVEDAHDDTAIVEAMPAETLFTREPVLQSRAKEMMARIYIDDIDVLVIDEIGKEISGAGCDPNVTGHRNSPGFELPRVKKMVILDVTDATKGNATGIGSADVITHRLLGRVDFAATYANTVTSTYLEGARIPIPMKTGRDAVRLAVKTLIGVQPEDARIVRIRNTLKLAEIEVSTPLLEEVRGQDRMEILSEPSKVVFSDAA</sequence>
<protein>
    <recommendedName>
        <fullName evidence="2">LarA-like N-terminal domain-containing protein</fullName>
    </recommendedName>
</protein>
<dbReference type="EMBL" id="UINC01035560">
    <property type="protein sequence ID" value="SVB28158.1"/>
    <property type="molecule type" value="Genomic_DNA"/>
</dbReference>